<evidence type="ECO:0000313" key="2">
    <source>
        <dbReference type="EMBL" id="MDE8603187.1"/>
    </source>
</evidence>
<feature type="signal peptide" evidence="1">
    <location>
        <begin position="1"/>
        <end position="25"/>
    </location>
</feature>
<comment type="caution">
    <text evidence="2">The sequence shown here is derived from an EMBL/GenBank/DDBJ whole genome shotgun (WGS) entry which is preliminary data.</text>
</comment>
<gene>
    <name evidence="2" type="ORF">M3I01_009715</name>
</gene>
<keyword evidence="3" id="KW-1185">Reference proteome</keyword>
<name>A0ABT5WEE3_9GAMM</name>
<dbReference type="EMBL" id="JAMZEG020000002">
    <property type="protein sequence ID" value="MDE8603187.1"/>
    <property type="molecule type" value="Genomic_DNA"/>
</dbReference>
<protein>
    <submittedName>
        <fullName evidence="2">Uncharacterized protein</fullName>
    </submittedName>
</protein>
<accession>A0ABT5WEE3</accession>
<dbReference type="Proteomes" id="UP001139522">
    <property type="component" value="Unassembled WGS sequence"/>
</dbReference>
<sequence length="102" mass="11478">MKIQLLMIIVVIVSSLLTISQRANAQEVSQFRWLEPTVEQRCDEVVVPDQENGSDNECTTFCSFRTGSCAVTFTSIRSYRFPIVANVNDSIHNPRAPPFSLI</sequence>
<evidence type="ECO:0000256" key="1">
    <source>
        <dbReference type="SAM" id="SignalP"/>
    </source>
</evidence>
<feature type="chain" id="PRO_5046115281" evidence="1">
    <location>
        <begin position="26"/>
        <end position="102"/>
    </location>
</feature>
<proteinExistence type="predicted"/>
<organism evidence="2 3">
    <name type="scientific">Marinomonas maritima</name>
    <dbReference type="NCBI Taxonomy" id="2940935"/>
    <lineage>
        <taxon>Bacteria</taxon>
        <taxon>Pseudomonadati</taxon>
        <taxon>Pseudomonadota</taxon>
        <taxon>Gammaproteobacteria</taxon>
        <taxon>Oceanospirillales</taxon>
        <taxon>Oceanospirillaceae</taxon>
        <taxon>Marinomonas</taxon>
    </lineage>
</organism>
<evidence type="ECO:0000313" key="3">
    <source>
        <dbReference type="Proteomes" id="UP001139522"/>
    </source>
</evidence>
<keyword evidence="1" id="KW-0732">Signal</keyword>
<dbReference type="RefSeq" id="WP_255895647.1">
    <property type="nucleotide sequence ID" value="NZ_JAMZEG020000002.1"/>
</dbReference>
<reference evidence="2" key="1">
    <citation type="submission" date="2023-01" db="EMBL/GenBank/DDBJ databases">
        <title>Psychroserpens sp. MSW6 and Marinomonas sp. RSW2, isolated from seawater.</title>
        <authorList>
            <person name="Kristyanto S."/>
            <person name="Jung J."/>
            <person name="Kim J.M."/>
            <person name="Jeon C.O."/>
        </authorList>
    </citation>
    <scope>NUCLEOTIDE SEQUENCE</scope>
    <source>
        <strain evidence="2">RSW2</strain>
    </source>
</reference>